<protein>
    <submittedName>
        <fullName evidence="1">Uncharacterized protein</fullName>
    </submittedName>
</protein>
<evidence type="ECO:0000313" key="1">
    <source>
        <dbReference type="EMBL" id="SVE13799.1"/>
    </source>
</evidence>
<feature type="non-terminal residue" evidence="1">
    <location>
        <position position="1"/>
    </location>
</feature>
<dbReference type="AlphaFoldDB" id="A0A383B1Y6"/>
<name>A0A383B1Y6_9ZZZZ</name>
<proteinExistence type="predicted"/>
<organism evidence="1">
    <name type="scientific">marine metagenome</name>
    <dbReference type="NCBI Taxonomy" id="408172"/>
    <lineage>
        <taxon>unclassified sequences</taxon>
        <taxon>metagenomes</taxon>
        <taxon>ecological metagenomes</taxon>
    </lineage>
</organism>
<sequence>ASVDETAAMLILQRFLASREN</sequence>
<accession>A0A383B1Y6</accession>
<gene>
    <name evidence="1" type="ORF">METZ01_LOCUS466653</name>
</gene>
<reference evidence="1" key="1">
    <citation type="submission" date="2018-05" db="EMBL/GenBank/DDBJ databases">
        <authorList>
            <person name="Lanie J.A."/>
            <person name="Ng W.-L."/>
            <person name="Kazmierczak K.M."/>
            <person name="Andrzejewski T.M."/>
            <person name="Davidsen T.M."/>
            <person name="Wayne K.J."/>
            <person name="Tettelin H."/>
            <person name="Glass J.I."/>
            <person name="Rusch D."/>
            <person name="Podicherti R."/>
            <person name="Tsui H.-C.T."/>
            <person name="Winkler M.E."/>
        </authorList>
    </citation>
    <scope>NUCLEOTIDE SEQUENCE</scope>
</reference>
<dbReference type="EMBL" id="UINC01196683">
    <property type="protein sequence ID" value="SVE13799.1"/>
    <property type="molecule type" value="Genomic_DNA"/>
</dbReference>